<gene>
    <name evidence="2" type="ORF">ACFPH8_13500</name>
</gene>
<organism evidence="2 3">
    <name type="scientific">Bizionia hallyeonensis</name>
    <dbReference type="NCBI Taxonomy" id="1123757"/>
    <lineage>
        <taxon>Bacteria</taxon>
        <taxon>Pseudomonadati</taxon>
        <taxon>Bacteroidota</taxon>
        <taxon>Flavobacteriia</taxon>
        <taxon>Flavobacteriales</taxon>
        <taxon>Flavobacteriaceae</taxon>
        <taxon>Bizionia</taxon>
    </lineage>
</organism>
<evidence type="ECO:0000313" key="3">
    <source>
        <dbReference type="Proteomes" id="UP001596162"/>
    </source>
</evidence>
<reference evidence="3" key="1">
    <citation type="journal article" date="2019" name="Int. J. Syst. Evol. Microbiol.">
        <title>The Global Catalogue of Microorganisms (GCM) 10K type strain sequencing project: providing services to taxonomists for standard genome sequencing and annotation.</title>
        <authorList>
            <consortium name="The Broad Institute Genomics Platform"/>
            <consortium name="The Broad Institute Genome Sequencing Center for Infectious Disease"/>
            <person name="Wu L."/>
            <person name="Ma J."/>
        </authorList>
    </citation>
    <scope>NUCLEOTIDE SEQUENCE [LARGE SCALE GENOMIC DNA]</scope>
    <source>
        <strain evidence="3">JCM 17978</strain>
    </source>
</reference>
<dbReference type="Proteomes" id="UP001596162">
    <property type="component" value="Unassembled WGS sequence"/>
</dbReference>
<keyword evidence="2" id="KW-0378">Hydrolase</keyword>
<sequence>MNLQTKIPLKPQTHNQIDYHANVLLLGSCFVENIGQKLDYFKFRNLQNPFGILFHPLAIQNLISNAVTKKVYKEEDVFFHNEQWHSFEAHSVLSNTSKTALLDELNAQIQFTRNQIESASHIIITLGTAWVYRDIESTTVVANCHKVPQKKFSKELLSVTDILKSLQVFIQHIKSVNQSANIIFTVSPIRHLKDGFIENTQSKAHLITAIHALLNEKASPNKGQLYYFPSYEIMMDELRDYRFYADDMIHLNQTAIHYIWNAFKRVWVSDDALKTMDEVDAIQRGLQHKPFNSNSEAHQLFLKKLSEKKVKLETSFPHISFKF</sequence>
<protein>
    <submittedName>
        <fullName evidence="2">GSCFA domain-containing protein</fullName>
        <ecNumber evidence="2">3.1.-.-</ecNumber>
    </submittedName>
</protein>
<evidence type="ECO:0000313" key="2">
    <source>
        <dbReference type="EMBL" id="MFC5196349.1"/>
    </source>
</evidence>
<comment type="caution">
    <text evidence="2">The sequence shown here is derived from an EMBL/GenBank/DDBJ whole genome shotgun (WGS) entry which is preliminary data.</text>
</comment>
<proteinExistence type="predicted"/>
<dbReference type="InterPro" id="IPR014982">
    <property type="entry name" value="GSCFA"/>
</dbReference>
<name>A0ABW0CAU1_9FLAO</name>
<dbReference type="PROSITE" id="PS51257">
    <property type="entry name" value="PROKAR_LIPOPROTEIN"/>
    <property type="match status" value="1"/>
</dbReference>
<accession>A0ABW0CAU1</accession>
<evidence type="ECO:0000259" key="1">
    <source>
        <dbReference type="Pfam" id="PF08885"/>
    </source>
</evidence>
<dbReference type="GO" id="GO:0016787">
    <property type="term" value="F:hydrolase activity"/>
    <property type="evidence" value="ECO:0007669"/>
    <property type="project" value="UniProtKB-KW"/>
</dbReference>
<feature type="domain" description="GSCFA" evidence="1">
    <location>
        <begin position="23"/>
        <end position="263"/>
    </location>
</feature>
<dbReference type="SUPFAM" id="SSF52266">
    <property type="entry name" value="SGNH hydrolase"/>
    <property type="match status" value="1"/>
</dbReference>
<dbReference type="Pfam" id="PF08885">
    <property type="entry name" value="GSCFA"/>
    <property type="match status" value="1"/>
</dbReference>
<dbReference type="EMBL" id="JBHSLA010000006">
    <property type="protein sequence ID" value="MFC5196349.1"/>
    <property type="molecule type" value="Genomic_DNA"/>
</dbReference>
<dbReference type="EC" id="3.1.-.-" evidence="2"/>
<keyword evidence="3" id="KW-1185">Reference proteome</keyword>
<dbReference type="RefSeq" id="WP_376861715.1">
    <property type="nucleotide sequence ID" value="NZ_JBHSLA010000006.1"/>
</dbReference>